<dbReference type="InterPro" id="IPR036397">
    <property type="entry name" value="RNaseH_sf"/>
</dbReference>
<dbReference type="InterPro" id="IPR012337">
    <property type="entry name" value="RNaseH-like_sf"/>
</dbReference>
<dbReference type="PANTHER" id="PTHR30231:SF4">
    <property type="entry name" value="PROTEIN NEN2"/>
    <property type="match status" value="1"/>
</dbReference>
<dbReference type="GO" id="GO:0008408">
    <property type="term" value="F:3'-5' exonuclease activity"/>
    <property type="evidence" value="ECO:0007669"/>
    <property type="project" value="TreeGrafter"/>
</dbReference>
<sequence length="227" mass="25164">MAFFDASRMMSFDLETTSVNPRTARIVTSSLVTIDGAQANAHEALADPGVEIPAEAAAVHGITTEYARAHGRPHDEVLQETVDMIKRGWEDGLTLIVFNAPYDLSVLRQLTGDFTVTGPVFDPLVIDRAKDRYRKGKRNLGALCELYGVKLDNAHDATADATAAARLAWKQVRSTYPELAQMSTDELMEFQAVEYYKLQTELREFFESKGRDVSNLTTSWPMIGDAS</sequence>
<dbReference type="SUPFAM" id="SSF53098">
    <property type="entry name" value="Ribonuclease H-like"/>
    <property type="match status" value="1"/>
</dbReference>
<keyword evidence="3 5" id="KW-0269">Exonuclease</keyword>
<reference evidence="5 6" key="1">
    <citation type="submission" date="2021-01" db="EMBL/GenBank/DDBJ databases">
        <title>Identification and Characterization of Corynebacterium sp.</title>
        <authorList>
            <person name="Luo Q."/>
            <person name="Qu P."/>
            <person name="Chen Q."/>
        </authorList>
    </citation>
    <scope>NUCLEOTIDE SEQUENCE [LARGE SCALE GENOMIC DNA]</scope>
    <source>
        <strain evidence="5 6">MC-18</strain>
    </source>
</reference>
<dbReference type="Pfam" id="PF00929">
    <property type="entry name" value="RNase_T"/>
    <property type="match status" value="1"/>
</dbReference>
<dbReference type="GO" id="GO:0003676">
    <property type="term" value="F:nucleic acid binding"/>
    <property type="evidence" value="ECO:0007669"/>
    <property type="project" value="InterPro"/>
</dbReference>
<gene>
    <name evidence="5" type="ORF">JMN37_07370</name>
</gene>
<comment type="caution">
    <text evidence="5">The sequence shown here is derived from an EMBL/GenBank/DDBJ whole genome shotgun (WGS) entry which is preliminary data.</text>
</comment>
<proteinExistence type="predicted"/>
<dbReference type="SMART" id="SM00479">
    <property type="entry name" value="EXOIII"/>
    <property type="match status" value="1"/>
</dbReference>
<dbReference type="EMBL" id="JAEUWV010000010">
    <property type="protein sequence ID" value="MCO6394794.1"/>
    <property type="molecule type" value="Genomic_DNA"/>
</dbReference>
<dbReference type="PANTHER" id="PTHR30231">
    <property type="entry name" value="DNA POLYMERASE III SUBUNIT EPSILON"/>
    <property type="match status" value="1"/>
</dbReference>
<evidence type="ECO:0000256" key="3">
    <source>
        <dbReference type="ARBA" id="ARBA00022839"/>
    </source>
</evidence>
<evidence type="ECO:0000259" key="4">
    <source>
        <dbReference type="SMART" id="SM00479"/>
    </source>
</evidence>
<dbReference type="Gene3D" id="3.30.420.10">
    <property type="entry name" value="Ribonuclease H-like superfamily/Ribonuclease H"/>
    <property type="match status" value="1"/>
</dbReference>
<protein>
    <submittedName>
        <fullName evidence="5">3'-5' exonuclease</fullName>
    </submittedName>
</protein>
<keyword evidence="6" id="KW-1185">Reference proteome</keyword>
<evidence type="ECO:0000313" key="6">
    <source>
        <dbReference type="Proteomes" id="UP001205920"/>
    </source>
</evidence>
<accession>A0AAW5HTY5</accession>
<dbReference type="NCBIfam" id="NF005927">
    <property type="entry name" value="PRK07942.1"/>
    <property type="match status" value="1"/>
</dbReference>
<dbReference type="Proteomes" id="UP001205920">
    <property type="component" value="Unassembled WGS sequence"/>
</dbReference>
<evidence type="ECO:0000256" key="1">
    <source>
        <dbReference type="ARBA" id="ARBA00022722"/>
    </source>
</evidence>
<dbReference type="CDD" id="cd06127">
    <property type="entry name" value="DEDDh"/>
    <property type="match status" value="1"/>
</dbReference>
<organism evidence="5 6">
    <name type="scientific">Corynebacterium lipophilum</name>
    <dbReference type="NCBI Taxonomy" id="2804918"/>
    <lineage>
        <taxon>Bacteria</taxon>
        <taxon>Bacillati</taxon>
        <taxon>Actinomycetota</taxon>
        <taxon>Actinomycetes</taxon>
        <taxon>Mycobacteriales</taxon>
        <taxon>Corynebacteriaceae</taxon>
        <taxon>Corynebacterium</taxon>
    </lineage>
</organism>
<name>A0AAW5HTY5_9CORY</name>
<evidence type="ECO:0000313" key="5">
    <source>
        <dbReference type="EMBL" id="MCO6394794.1"/>
    </source>
</evidence>
<keyword evidence="1" id="KW-0540">Nuclease</keyword>
<dbReference type="AlphaFoldDB" id="A0AAW5HTY5"/>
<keyword evidence="2" id="KW-0378">Hydrolase</keyword>
<dbReference type="GO" id="GO:0005829">
    <property type="term" value="C:cytosol"/>
    <property type="evidence" value="ECO:0007669"/>
    <property type="project" value="TreeGrafter"/>
</dbReference>
<dbReference type="RefSeq" id="WP_070363535.1">
    <property type="nucleotide sequence ID" value="NZ_JAEUWV010000010.1"/>
</dbReference>
<evidence type="ECO:0000256" key="2">
    <source>
        <dbReference type="ARBA" id="ARBA00022801"/>
    </source>
</evidence>
<dbReference type="InterPro" id="IPR013520">
    <property type="entry name" value="Ribonucl_H"/>
</dbReference>
<feature type="domain" description="Exonuclease" evidence="4">
    <location>
        <begin position="8"/>
        <end position="178"/>
    </location>
</feature>